<evidence type="ECO:0000313" key="2">
    <source>
        <dbReference type="Proteomes" id="UP000031829"/>
    </source>
</evidence>
<dbReference type="AlphaFoldDB" id="A0A0B6AFM7"/>
<sequence length="199" mass="22897">MEIKVNPEVLRTFAERIQHSHSQTADALQKLSWEATNLHFLSVADIDKVLDLQEELQHMIRKLDSLTENAHLLVKDTAEQMRKADGELEGSSGWTEFWSSVWSNGGTHSQDTWNDIKNLKEWNTYDNMHRTIEKPLGTLNVMWNSLSMSWEEKVVNGSTCSRTEFFTYGVIQMGLGILSQEMNPSNIMFSDSTEEVKRE</sequence>
<gene>
    <name evidence="1" type="ORF">BG04_2636</name>
</gene>
<dbReference type="EMBL" id="CP009920">
    <property type="protein sequence ID" value="AJI22321.1"/>
    <property type="molecule type" value="Genomic_DNA"/>
</dbReference>
<dbReference type="Proteomes" id="UP000031829">
    <property type="component" value="Chromosome"/>
</dbReference>
<evidence type="ECO:0000313" key="1">
    <source>
        <dbReference type="EMBL" id="AJI22321.1"/>
    </source>
</evidence>
<dbReference type="RefSeq" id="WP_013081499.1">
    <property type="nucleotide sequence ID" value="NZ_BCVB01000013.1"/>
</dbReference>
<name>A0A0B6AFM7_PRIM2</name>
<reference evidence="1 2" key="1">
    <citation type="journal article" date="2015" name="Genome Announc.">
        <title>Complete genome sequences for 35 biothreat assay-relevant bacillus species.</title>
        <authorList>
            <person name="Johnson S.L."/>
            <person name="Daligault H.E."/>
            <person name="Davenport K.W."/>
            <person name="Jaissle J."/>
            <person name="Frey K.G."/>
            <person name="Ladner J.T."/>
            <person name="Broomall S.M."/>
            <person name="Bishop-Lilly K.A."/>
            <person name="Bruce D.C."/>
            <person name="Gibbons H.S."/>
            <person name="Coyne S.R."/>
            <person name="Lo C.C."/>
            <person name="Meincke L."/>
            <person name="Munk A.C."/>
            <person name="Koroleva G.I."/>
            <person name="Rosenzweig C.N."/>
            <person name="Palacios G.F."/>
            <person name="Redden C.L."/>
            <person name="Minogue T.D."/>
            <person name="Chain P.S."/>
        </authorList>
    </citation>
    <scope>NUCLEOTIDE SEQUENCE [LARGE SCALE GENOMIC DNA]</scope>
    <source>
        <strain evidence="2">ATCC 14581 / DSM 32 / JCM 2506 / NBRC 15308 / NCIMB 9376 / NCTC 10342 / NRRL B-14308 / VKM B-512</strain>
    </source>
</reference>
<evidence type="ECO:0008006" key="3">
    <source>
        <dbReference type="Google" id="ProtNLM"/>
    </source>
</evidence>
<dbReference type="HOGENOM" id="CLU_1369826_0_0_9"/>
<accession>A0A0B6AFM7</accession>
<protein>
    <recommendedName>
        <fullName evidence="3">WXG100 family type VII secretion target</fullName>
    </recommendedName>
</protein>
<dbReference type="GeneID" id="93640708"/>
<dbReference type="PATRIC" id="fig|592022.4.peg.295"/>
<dbReference type="KEGG" id="bmeg:BG04_2636"/>
<proteinExistence type="predicted"/>
<organism evidence="1 2">
    <name type="scientific">Priestia megaterium (strain ATCC 14581 / DSM 32 / CCUG 1817 / JCM 2506 / NBRC 15308 / NCIMB 9376 / NCTC 10342 / NRRL B-14308 / VKM B-512 / Ford 19)</name>
    <name type="common">Bacillus megaterium</name>
    <dbReference type="NCBI Taxonomy" id="1348623"/>
    <lineage>
        <taxon>Bacteria</taxon>
        <taxon>Bacillati</taxon>
        <taxon>Bacillota</taxon>
        <taxon>Bacilli</taxon>
        <taxon>Bacillales</taxon>
        <taxon>Bacillaceae</taxon>
        <taxon>Priestia</taxon>
    </lineage>
</organism>